<evidence type="ECO:0000256" key="1">
    <source>
        <dbReference type="ARBA" id="ARBA00022821"/>
    </source>
</evidence>
<dbReference type="Gramene" id="mRNA:HanXRQr2_Chr17g0806051">
    <property type="protein sequence ID" value="CDS:HanXRQr2_Chr17g0806051.1"/>
    <property type="gene ID" value="HanXRQr2_Chr17g0806051"/>
</dbReference>
<reference evidence="3" key="1">
    <citation type="journal article" date="2017" name="Nature">
        <title>The sunflower genome provides insights into oil metabolism, flowering and Asterid evolution.</title>
        <authorList>
            <person name="Badouin H."/>
            <person name="Gouzy J."/>
            <person name="Grassa C.J."/>
            <person name="Murat F."/>
            <person name="Staton S.E."/>
            <person name="Cottret L."/>
            <person name="Lelandais-Briere C."/>
            <person name="Owens G.L."/>
            <person name="Carrere S."/>
            <person name="Mayjonade B."/>
            <person name="Legrand L."/>
            <person name="Gill N."/>
            <person name="Kane N.C."/>
            <person name="Bowers J.E."/>
            <person name="Hubner S."/>
            <person name="Bellec A."/>
            <person name="Berard A."/>
            <person name="Berges H."/>
            <person name="Blanchet N."/>
            <person name="Boniface M.C."/>
            <person name="Brunel D."/>
            <person name="Catrice O."/>
            <person name="Chaidir N."/>
            <person name="Claudel C."/>
            <person name="Donnadieu C."/>
            <person name="Faraut T."/>
            <person name="Fievet G."/>
            <person name="Helmstetter N."/>
            <person name="King M."/>
            <person name="Knapp S.J."/>
            <person name="Lai Z."/>
            <person name="Le Paslier M.C."/>
            <person name="Lippi Y."/>
            <person name="Lorenzon L."/>
            <person name="Mandel J.R."/>
            <person name="Marage G."/>
            <person name="Marchand G."/>
            <person name="Marquand E."/>
            <person name="Bret-Mestries E."/>
            <person name="Morien E."/>
            <person name="Nambeesan S."/>
            <person name="Nguyen T."/>
            <person name="Pegot-Espagnet P."/>
            <person name="Pouilly N."/>
            <person name="Raftis F."/>
            <person name="Sallet E."/>
            <person name="Schiex T."/>
            <person name="Thomas J."/>
            <person name="Vandecasteele C."/>
            <person name="Vares D."/>
            <person name="Vear F."/>
            <person name="Vautrin S."/>
            <person name="Crespi M."/>
            <person name="Mangin B."/>
            <person name="Burke J.M."/>
            <person name="Salse J."/>
            <person name="Munos S."/>
            <person name="Vincourt P."/>
            <person name="Rieseberg L.H."/>
            <person name="Langlade N.B."/>
        </authorList>
    </citation>
    <scope>NUCLEOTIDE SEQUENCE</scope>
    <source>
        <tissue evidence="3">Leaves</tissue>
    </source>
</reference>
<dbReference type="PANTHER" id="PTHR36766">
    <property type="entry name" value="PLANT BROAD-SPECTRUM MILDEW RESISTANCE PROTEIN RPW8"/>
    <property type="match status" value="1"/>
</dbReference>
<dbReference type="Proteomes" id="UP000215914">
    <property type="component" value="Unassembled WGS sequence"/>
</dbReference>
<name>A0A9K3GUI4_HELAN</name>
<keyword evidence="4" id="KW-1185">Reference proteome</keyword>
<accession>A0A9K3GUI4</accession>
<dbReference type="InterPro" id="IPR002182">
    <property type="entry name" value="NB-ARC"/>
</dbReference>
<dbReference type="GO" id="GO:0006952">
    <property type="term" value="P:defense response"/>
    <property type="evidence" value="ECO:0007669"/>
    <property type="project" value="UniProtKB-KW"/>
</dbReference>
<keyword evidence="1" id="KW-0611">Plant defense</keyword>
<proteinExistence type="predicted"/>
<dbReference type="Gene3D" id="3.40.50.300">
    <property type="entry name" value="P-loop containing nucleotide triphosphate hydrolases"/>
    <property type="match status" value="1"/>
</dbReference>
<evidence type="ECO:0000313" key="3">
    <source>
        <dbReference type="EMBL" id="KAF5755726.1"/>
    </source>
</evidence>
<dbReference type="EMBL" id="MNCJ02000332">
    <property type="protein sequence ID" value="KAF5755726.1"/>
    <property type="molecule type" value="Genomic_DNA"/>
</dbReference>
<keyword evidence="3" id="KW-0378">Hydrolase</keyword>
<feature type="domain" description="NB-ARC" evidence="2">
    <location>
        <begin position="11"/>
        <end position="152"/>
    </location>
</feature>
<dbReference type="AlphaFoldDB" id="A0A9K3GUI4"/>
<dbReference type="SUPFAM" id="SSF52540">
    <property type="entry name" value="P-loop containing nucleoside triphosphate hydrolases"/>
    <property type="match status" value="1"/>
</dbReference>
<reference evidence="3" key="2">
    <citation type="submission" date="2020-06" db="EMBL/GenBank/DDBJ databases">
        <title>Helianthus annuus Genome sequencing and assembly Release 2.</title>
        <authorList>
            <person name="Gouzy J."/>
            <person name="Langlade N."/>
            <person name="Munos S."/>
        </authorList>
    </citation>
    <scope>NUCLEOTIDE SEQUENCE</scope>
    <source>
        <tissue evidence="3">Leaves</tissue>
    </source>
</reference>
<gene>
    <name evidence="3" type="ORF">HanXRQr2_Chr17g0806051</name>
</gene>
<dbReference type="Pfam" id="PF00931">
    <property type="entry name" value="NB-ARC"/>
    <property type="match status" value="1"/>
</dbReference>
<protein>
    <submittedName>
        <fullName evidence="3">P-loop containing nucleoside triphosphate hydrolase</fullName>
    </submittedName>
</protein>
<comment type="caution">
    <text evidence="3">The sequence shown here is derived from an EMBL/GenBank/DDBJ whole genome shotgun (WGS) entry which is preliminary data.</text>
</comment>
<organism evidence="3 4">
    <name type="scientific">Helianthus annuus</name>
    <name type="common">Common sunflower</name>
    <dbReference type="NCBI Taxonomy" id="4232"/>
    <lineage>
        <taxon>Eukaryota</taxon>
        <taxon>Viridiplantae</taxon>
        <taxon>Streptophyta</taxon>
        <taxon>Embryophyta</taxon>
        <taxon>Tracheophyta</taxon>
        <taxon>Spermatophyta</taxon>
        <taxon>Magnoliopsida</taxon>
        <taxon>eudicotyledons</taxon>
        <taxon>Gunneridae</taxon>
        <taxon>Pentapetalae</taxon>
        <taxon>asterids</taxon>
        <taxon>campanulids</taxon>
        <taxon>Asterales</taxon>
        <taxon>Asteraceae</taxon>
        <taxon>Asteroideae</taxon>
        <taxon>Heliantheae alliance</taxon>
        <taxon>Heliantheae</taxon>
        <taxon>Helianthus</taxon>
    </lineage>
</organism>
<dbReference type="InterPro" id="IPR027417">
    <property type="entry name" value="P-loop_NTPase"/>
</dbReference>
<dbReference type="GO" id="GO:0043531">
    <property type="term" value="F:ADP binding"/>
    <property type="evidence" value="ECO:0007669"/>
    <property type="project" value="InterPro"/>
</dbReference>
<dbReference type="PANTHER" id="PTHR36766:SF40">
    <property type="entry name" value="DISEASE RESISTANCE PROTEIN RGA3"/>
    <property type="match status" value="1"/>
</dbReference>
<sequence length="156" mass="17824">MKSSWGLDRDAELIRDKLVEDQKKLDVISIVGMGGIGKTTLATKVYNDGYVKHHFYVRVWVTVSQIYDKRAVLAQILESIHRQHNIEKASDSILGLVSVQLNLDKASDLRIHEVILETWDELKLFFPHENTGSRILLTSRLTEVASMQNQMDSFIT</sequence>
<evidence type="ECO:0000259" key="2">
    <source>
        <dbReference type="Pfam" id="PF00931"/>
    </source>
</evidence>
<dbReference type="GO" id="GO:0016787">
    <property type="term" value="F:hydrolase activity"/>
    <property type="evidence" value="ECO:0007669"/>
    <property type="project" value="UniProtKB-KW"/>
</dbReference>
<evidence type="ECO:0000313" key="4">
    <source>
        <dbReference type="Proteomes" id="UP000215914"/>
    </source>
</evidence>